<protein>
    <submittedName>
        <fullName evidence="4">DUF2063 domain-containing protein</fullName>
    </submittedName>
</protein>
<evidence type="ECO:0000313" key="5">
    <source>
        <dbReference type="Proteomes" id="UP001500359"/>
    </source>
</evidence>
<name>A0ABN1LTF8_9ALTE</name>
<reference evidence="4 5" key="1">
    <citation type="journal article" date="2019" name="Int. J. Syst. Evol. Microbiol.">
        <title>The Global Catalogue of Microorganisms (GCM) 10K type strain sequencing project: providing services to taxonomists for standard genome sequencing and annotation.</title>
        <authorList>
            <consortium name="The Broad Institute Genomics Platform"/>
            <consortium name="The Broad Institute Genome Sequencing Center for Infectious Disease"/>
            <person name="Wu L."/>
            <person name="Ma J."/>
        </authorList>
    </citation>
    <scope>NUCLEOTIDE SEQUENCE [LARGE SCALE GENOMIC DNA]</scope>
    <source>
        <strain evidence="4 5">JCM 15896</strain>
    </source>
</reference>
<evidence type="ECO:0000313" key="4">
    <source>
        <dbReference type="EMBL" id="GAA0860087.1"/>
    </source>
</evidence>
<dbReference type="InterPro" id="IPR054098">
    <property type="entry name" value="NGO1945-like_C"/>
</dbReference>
<dbReference type="Pfam" id="PF22106">
    <property type="entry name" value="NGO1945_C"/>
    <property type="match status" value="1"/>
</dbReference>
<evidence type="ECO:0000259" key="3">
    <source>
        <dbReference type="Pfam" id="PF22106"/>
    </source>
</evidence>
<feature type="domain" description="NGO1945-like C-terminal" evidence="3">
    <location>
        <begin position="149"/>
        <end position="238"/>
    </location>
</feature>
<evidence type="ECO:0000259" key="2">
    <source>
        <dbReference type="Pfam" id="PF09836"/>
    </source>
</evidence>
<sequence>MKSFQQIQSDFVNHIRDPQSATLSADIEDRRLKIYRELFFNNILGFLNSGFPVLASIYGEQKWQQLARQFFIKHACRSPYFVDISKEFVEYLSNEHQKSDDDPAFFKELAHYEWLELDISIRKTQQSAVAWDGHSSVERVSLSQASTLAGYQYPVHQLSKSNQAVEVSAAVYIVVYRKVDFEVGFTVVNAVTAHMLQLFQQNESLFVDDIEQKMVDALPQIPAKQVKTGVIETIEQLLKQQILLIPED</sequence>
<gene>
    <name evidence="4" type="ORF">GCM10009114_35940</name>
</gene>
<feature type="domain" description="Putative DNA-binding" evidence="2">
    <location>
        <begin position="6"/>
        <end position="92"/>
    </location>
</feature>
<dbReference type="Gene3D" id="3.90.930.50">
    <property type="match status" value="1"/>
</dbReference>
<proteinExistence type="predicted"/>
<dbReference type="Proteomes" id="UP001500359">
    <property type="component" value="Unassembled WGS sequence"/>
</dbReference>
<feature type="transmembrane region" description="Helical" evidence="1">
    <location>
        <begin position="38"/>
        <end position="59"/>
    </location>
</feature>
<dbReference type="EMBL" id="BAAAFD010000018">
    <property type="protein sequence ID" value="GAA0860087.1"/>
    <property type="molecule type" value="Genomic_DNA"/>
</dbReference>
<organism evidence="4 5">
    <name type="scientific">Aliiglaciecola litoralis</name>
    <dbReference type="NCBI Taxonomy" id="582857"/>
    <lineage>
        <taxon>Bacteria</taxon>
        <taxon>Pseudomonadati</taxon>
        <taxon>Pseudomonadota</taxon>
        <taxon>Gammaproteobacteria</taxon>
        <taxon>Alteromonadales</taxon>
        <taxon>Alteromonadaceae</taxon>
        <taxon>Aliiglaciecola</taxon>
    </lineage>
</organism>
<keyword evidence="5" id="KW-1185">Reference proteome</keyword>
<dbReference type="RefSeq" id="WP_343862507.1">
    <property type="nucleotide sequence ID" value="NZ_BAAAFD010000018.1"/>
</dbReference>
<keyword evidence="1" id="KW-1133">Transmembrane helix</keyword>
<evidence type="ECO:0000256" key="1">
    <source>
        <dbReference type="SAM" id="Phobius"/>
    </source>
</evidence>
<dbReference type="Gene3D" id="1.10.150.690">
    <property type="entry name" value="DUF2063"/>
    <property type="match status" value="1"/>
</dbReference>
<comment type="caution">
    <text evidence="4">The sequence shown here is derived from an EMBL/GenBank/DDBJ whole genome shotgun (WGS) entry which is preliminary data.</text>
</comment>
<dbReference type="InterPro" id="IPR018640">
    <property type="entry name" value="DUF2063"/>
</dbReference>
<dbReference type="InterPro" id="IPR044922">
    <property type="entry name" value="DUF2063_N_sf"/>
</dbReference>
<keyword evidence="1" id="KW-0812">Transmembrane</keyword>
<dbReference type="Pfam" id="PF09836">
    <property type="entry name" value="DUF2063"/>
    <property type="match status" value="1"/>
</dbReference>
<accession>A0ABN1LTF8</accession>
<keyword evidence="1" id="KW-0472">Membrane</keyword>